<reference evidence="2 3" key="1">
    <citation type="submission" date="2024-09" db="EMBL/GenBank/DDBJ databases">
        <title>The Natural Products Discovery Center: Release of the First 8490 Sequenced Strains for Exploring Actinobacteria Biosynthetic Diversity.</title>
        <authorList>
            <person name="Kalkreuter E."/>
            <person name="Kautsar S.A."/>
            <person name="Yang D."/>
            <person name="Bader C.D."/>
            <person name="Teijaro C.N."/>
            <person name="Fluegel L."/>
            <person name="Davis C.M."/>
            <person name="Simpson J.R."/>
            <person name="Lauterbach L."/>
            <person name="Steele A.D."/>
            <person name="Gui C."/>
            <person name="Meng S."/>
            <person name="Li G."/>
            <person name="Viehrig K."/>
            <person name="Ye F."/>
            <person name="Su P."/>
            <person name="Kiefer A.F."/>
            <person name="Nichols A."/>
            <person name="Cepeda A.J."/>
            <person name="Yan W."/>
            <person name="Fan B."/>
            <person name="Jiang Y."/>
            <person name="Adhikari A."/>
            <person name="Zheng C.-J."/>
            <person name="Schuster L."/>
            <person name="Cowan T.M."/>
            <person name="Smanski M.J."/>
            <person name="Chevrette M.G."/>
            <person name="De Carvalho L.P.S."/>
            <person name="Shen B."/>
        </authorList>
    </citation>
    <scope>NUCLEOTIDE SEQUENCE [LARGE SCALE GENOMIC DNA]</scope>
    <source>
        <strain evidence="2 3">NPDC058584</strain>
    </source>
</reference>
<gene>
    <name evidence="2" type="ORF">ACFWR3_28695</name>
</gene>
<comment type="caution">
    <text evidence="2">The sequence shown here is derived from an EMBL/GenBank/DDBJ whole genome shotgun (WGS) entry which is preliminary data.</text>
</comment>
<evidence type="ECO:0000313" key="3">
    <source>
        <dbReference type="Proteomes" id="UP001598300"/>
    </source>
</evidence>
<proteinExistence type="predicted"/>
<accession>A0ABW6E1T8</accession>
<protein>
    <submittedName>
        <fullName evidence="2">Uncharacterized protein</fullName>
    </submittedName>
</protein>
<evidence type="ECO:0000313" key="2">
    <source>
        <dbReference type="EMBL" id="MFD3960041.1"/>
    </source>
</evidence>
<dbReference type="Proteomes" id="UP001598300">
    <property type="component" value="Unassembled WGS sequence"/>
</dbReference>
<feature type="region of interest" description="Disordered" evidence="1">
    <location>
        <begin position="1"/>
        <end position="33"/>
    </location>
</feature>
<feature type="compositionally biased region" description="Low complexity" evidence="1">
    <location>
        <begin position="11"/>
        <end position="27"/>
    </location>
</feature>
<organism evidence="2 3">
    <name type="scientific">Streptomyces bacillaris</name>
    <dbReference type="NCBI Taxonomy" id="68179"/>
    <lineage>
        <taxon>Bacteria</taxon>
        <taxon>Bacillati</taxon>
        <taxon>Actinomycetota</taxon>
        <taxon>Actinomycetes</taxon>
        <taxon>Kitasatosporales</taxon>
        <taxon>Streptomycetaceae</taxon>
        <taxon>Streptomyces</taxon>
    </lineage>
</organism>
<keyword evidence="3" id="KW-1185">Reference proteome</keyword>
<dbReference type="RefSeq" id="WP_107403115.1">
    <property type="nucleotide sequence ID" value="NZ_JBHVRE010000007.1"/>
</dbReference>
<evidence type="ECO:0000256" key="1">
    <source>
        <dbReference type="SAM" id="MobiDB-lite"/>
    </source>
</evidence>
<feature type="compositionally biased region" description="Pro residues" evidence="1">
    <location>
        <begin position="1"/>
        <end position="10"/>
    </location>
</feature>
<sequence>MSPRTPPAPAPTGTRSRAARAGAAAGPPRRHPRTAAAFAALTPARREALRADCARLAELDDTEFGVRLLAGTPTHETRDPALLRHWAATATEFGRELAASAPPAAEVPHAARVVETTGGLDRLLLARYTSRPEPTVELFTDTIALGENLVDVLDWRDRYPTGSLRAAALAHEHAHGLLHHYPHIRRALRDRLGHTALRLGRLRVPGHVAGADELAAHAYAGAVCGLGRSPLLLTAALMGAVQALGED</sequence>
<dbReference type="EMBL" id="JBHXPM010000034">
    <property type="protein sequence ID" value="MFD3960041.1"/>
    <property type="molecule type" value="Genomic_DNA"/>
</dbReference>
<name>A0ABW6E1T8_9ACTN</name>